<dbReference type="EMBL" id="DVGK01000065">
    <property type="protein sequence ID" value="HIR13418.1"/>
    <property type="molecule type" value="Genomic_DNA"/>
</dbReference>
<evidence type="ECO:0000313" key="2">
    <source>
        <dbReference type="Proteomes" id="UP000886757"/>
    </source>
</evidence>
<evidence type="ECO:0000313" key="1">
    <source>
        <dbReference type="EMBL" id="HIR13418.1"/>
    </source>
</evidence>
<protein>
    <submittedName>
        <fullName evidence="1">Uncharacterized protein</fullName>
    </submittedName>
</protein>
<accession>A0A9D1ABW8</accession>
<sequence>MNVIEFLGRNEKDSCYMDLQGNLRMDSTASDWNQLPEIMDCDCFIVYVLSKEKYDLWSQYQVLIGAREESFTRVAQTRRPYYRMRGRRVTEEQAFDMIRRTDNFSG</sequence>
<comment type="caution">
    <text evidence="1">The sequence shown here is derived from an EMBL/GenBank/DDBJ whole genome shotgun (WGS) entry which is preliminary data.</text>
</comment>
<dbReference type="Proteomes" id="UP000886757">
    <property type="component" value="Unassembled WGS sequence"/>
</dbReference>
<organism evidence="1 2">
    <name type="scientific">Candidatus Choladousia intestinavium</name>
    <dbReference type="NCBI Taxonomy" id="2840727"/>
    <lineage>
        <taxon>Bacteria</taxon>
        <taxon>Bacillati</taxon>
        <taxon>Bacillota</taxon>
        <taxon>Clostridia</taxon>
        <taxon>Lachnospirales</taxon>
        <taxon>Lachnospiraceae</taxon>
        <taxon>Lachnospiraceae incertae sedis</taxon>
        <taxon>Candidatus Choladousia</taxon>
    </lineage>
</organism>
<dbReference type="AlphaFoldDB" id="A0A9D1ABW8"/>
<reference evidence="1" key="1">
    <citation type="submission" date="2020-10" db="EMBL/GenBank/DDBJ databases">
        <authorList>
            <person name="Gilroy R."/>
        </authorList>
    </citation>
    <scope>NUCLEOTIDE SEQUENCE</scope>
    <source>
        <strain evidence="1">ChiSjej4B22-8148</strain>
    </source>
</reference>
<name>A0A9D1ABW8_9FIRM</name>
<reference evidence="1" key="2">
    <citation type="journal article" date="2021" name="PeerJ">
        <title>Extensive microbial diversity within the chicken gut microbiome revealed by metagenomics and culture.</title>
        <authorList>
            <person name="Gilroy R."/>
            <person name="Ravi A."/>
            <person name="Getino M."/>
            <person name="Pursley I."/>
            <person name="Horton D.L."/>
            <person name="Alikhan N.F."/>
            <person name="Baker D."/>
            <person name="Gharbi K."/>
            <person name="Hall N."/>
            <person name="Watson M."/>
            <person name="Adriaenssens E.M."/>
            <person name="Foster-Nyarko E."/>
            <person name="Jarju S."/>
            <person name="Secka A."/>
            <person name="Antonio M."/>
            <person name="Oren A."/>
            <person name="Chaudhuri R.R."/>
            <person name="La Ragione R."/>
            <person name="Hildebrand F."/>
            <person name="Pallen M.J."/>
        </authorList>
    </citation>
    <scope>NUCLEOTIDE SEQUENCE</scope>
    <source>
        <strain evidence="1">ChiSjej4B22-8148</strain>
    </source>
</reference>
<proteinExistence type="predicted"/>
<gene>
    <name evidence="1" type="ORF">IAB31_05790</name>
</gene>